<proteinExistence type="predicted"/>
<comment type="subcellular location">
    <subcellularLocation>
        <location evidence="1">Membrane</location>
        <topology evidence="1">Multi-pass membrane protein</topology>
    </subcellularLocation>
</comment>
<keyword evidence="2" id="KW-0813">Transport</keyword>
<dbReference type="RefSeq" id="WP_144747898.1">
    <property type="nucleotide sequence ID" value="NZ_VMNW02000012.1"/>
</dbReference>
<dbReference type="GO" id="GO:0015171">
    <property type="term" value="F:amino acid transmembrane transporter activity"/>
    <property type="evidence" value="ECO:0007669"/>
    <property type="project" value="TreeGrafter"/>
</dbReference>
<dbReference type="PANTHER" id="PTHR43243:SF4">
    <property type="entry name" value="CATIONIC AMINO ACID TRANSPORTER 4"/>
    <property type="match status" value="1"/>
</dbReference>
<dbReference type="GO" id="GO:0016020">
    <property type="term" value="C:membrane"/>
    <property type="evidence" value="ECO:0007669"/>
    <property type="project" value="UniProtKB-SubCell"/>
</dbReference>
<dbReference type="EMBL" id="VMNW02000012">
    <property type="protein sequence ID" value="KAA9162605.1"/>
    <property type="molecule type" value="Genomic_DNA"/>
</dbReference>
<feature type="transmembrane region" description="Helical" evidence="6">
    <location>
        <begin position="433"/>
        <end position="451"/>
    </location>
</feature>
<name>A0A5N0V9C1_9PSEU</name>
<keyword evidence="8" id="KW-1185">Reference proteome</keyword>
<organism evidence="7 8">
    <name type="scientific">Amycolatopsis acidicola</name>
    <dbReference type="NCBI Taxonomy" id="2596893"/>
    <lineage>
        <taxon>Bacteria</taxon>
        <taxon>Bacillati</taxon>
        <taxon>Actinomycetota</taxon>
        <taxon>Actinomycetes</taxon>
        <taxon>Pseudonocardiales</taxon>
        <taxon>Pseudonocardiaceae</taxon>
        <taxon>Amycolatopsis</taxon>
    </lineage>
</organism>
<feature type="transmembrane region" description="Helical" evidence="6">
    <location>
        <begin position="105"/>
        <end position="129"/>
    </location>
</feature>
<feature type="transmembrane region" description="Helical" evidence="6">
    <location>
        <begin position="61"/>
        <end position="84"/>
    </location>
</feature>
<keyword evidence="3 6" id="KW-0812">Transmembrane</keyword>
<evidence type="ECO:0000313" key="7">
    <source>
        <dbReference type="EMBL" id="KAA9162605.1"/>
    </source>
</evidence>
<gene>
    <name evidence="7" type="ORF">FPZ12_011150</name>
</gene>
<evidence type="ECO:0000256" key="1">
    <source>
        <dbReference type="ARBA" id="ARBA00004141"/>
    </source>
</evidence>
<dbReference type="PIRSF" id="PIRSF006060">
    <property type="entry name" value="AA_transporter"/>
    <property type="match status" value="1"/>
</dbReference>
<dbReference type="PANTHER" id="PTHR43243">
    <property type="entry name" value="INNER MEMBRANE TRANSPORTER YGJI-RELATED"/>
    <property type="match status" value="1"/>
</dbReference>
<dbReference type="Gene3D" id="1.20.1740.10">
    <property type="entry name" value="Amino acid/polyamine transporter I"/>
    <property type="match status" value="1"/>
</dbReference>
<keyword evidence="4 6" id="KW-1133">Transmembrane helix</keyword>
<evidence type="ECO:0000256" key="5">
    <source>
        <dbReference type="ARBA" id="ARBA00023136"/>
    </source>
</evidence>
<evidence type="ECO:0000256" key="4">
    <source>
        <dbReference type="ARBA" id="ARBA00022989"/>
    </source>
</evidence>
<accession>A0A5N0V9C1</accession>
<evidence type="ECO:0000256" key="3">
    <source>
        <dbReference type="ARBA" id="ARBA00022692"/>
    </source>
</evidence>
<dbReference type="InterPro" id="IPR002293">
    <property type="entry name" value="AA/rel_permease1"/>
</dbReference>
<dbReference type="Pfam" id="PF13520">
    <property type="entry name" value="AA_permease_2"/>
    <property type="match status" value="1"/>
</dbReference>
<protein>
    <submittedName>
        <fullName evidence="7">Amino acid permease</fullName>
    </submittedName>
</protein>
<keyword evidence="5 6" id="KW-0472">Membrane</keyword>
<feature type="transmembrane region" description="Helical" evidence="6">
    <location>
        <begin position="185"/>
        <end position="207"/>
    </location>
</feature>
<feature type="transmembrane region" description="Helical" evidence="6">
    <location>
        <begin position="351"/>
        <end position="370"/>
    </location>
</feature>
<feature type="transmembrane region" description="Helical" evidence="6">
    <location>
        <begin position="298"/>
        <end position="323"/>
    </location>
</feature>
<sequence>MPSPSLTTRRRRRVTDDVAASTLKRRLGRFDLTAMGVGSIVGAGIFVTTGVVAATKTGPSIVLSFLLAGVVCVLVALCYGELAAMVPASGSAYTYTYATLGETPAFLVGWNVLLELVVAGSAVAIGWSGMFNASLESLFGVSLPHALTASPSSGGVVNLPAMLIIAVVVAILAAEVRLTARVTKVLVTVTVAVLVVIVAIGAPHVQAANWADFAPFGAGGVVGGAAMAFFAYLGFDVVATSAEEAKNPRRDLPFAIIASVIIATVLYIAVSAVLTGVAPYQSLNNEAPVATAFKALHLGWTGGLILAASVVALTKGLLIVLYGQSRLVFAMCRDRLLPPALAKTNRNGMPLRATLVLGLVGMVFAGFVPIDIVAELVNVGALFAFAVVAAGVLVLRRTEPERDRPFRTPWVPVVPVLALVGCIVLATTLAPLTWLRFGVWLIAGIVLYLGYGRRHSVLAEEAR</sequence>
<dbReference type="Proteomes" id="UP000319769">
    <property type="component" value="Unassembled WGS sequence"/>
</dbReference>
<feature type="transmembrane region" description="Helical" evidence="6">
    <location>
        <begin position="254"/>
        <end position="278"/>
    </location>
</feature>
<feature type="transmembrane region" description="Helical" evidence="6">
    <location>
        <begin position="376"/>
        <end position="395"/>
    </location>
</feature>
<reference evidence="7" key="1">
    <citation type="submission" date="2019-09" db="EMBL/GenBank/DDBJ databases">
        <authorList>
            <person name="Teo W.F.A."/>
            <person name="Duangmal K."/>
        </authorList>
    </citation>
    <scope>NUCLEOTIDE SEQUENCE [LARGE SCALE GENOMIC DNA]</scope>
    <source>
        <strain evidence="7">K81G1</strain>
    </source>
</reference>
<evidence type="ECO:0000256" key="2">
    <source>
        <dbReference type="ARBA" id="ARBA00022448"/>
    </source>
</evidence>
<evidence type="ECO:0000256" key="6">
    <source>
        <dbReference type="SAM" id="Phobius"/>
    </source>
</evidence>
<feature type="transmembrane region" description="Helical" evidence="6">
    <location>
        <begin position="149"/>
        <end position="173"/>
    </location>
</feature>
<feature type="transmembrane region" description="Helical" evidence="6">
    <location>
        <begin position="407"/>
        <end position="427"/>
    </location>
</feature>
<feature type="transmembrane region" description="Helical" evidence="6">
    <location>
        <begin position="32"/>
        <end position="55"/>
    </location>
</feature>
<dbReference type="OrthoDB" id="9762947at2"/>
<evidence type="ECO:0000313" key="8">
    <source>
        <dbReference type="Proteomes" id="UP000319769"/>
    </source>
</evidence>
<feature type="transmembrane region" description="Helical" evidence="6">
    <location>
        <begin position="213"/>
        <end position="233"/>
    </location>
</feature>
<dbReference type="AlphaFoldDB" id="A0A5N0V9C1"/>
<comment type="caution">
    <text evidence="7">The sequence shown here is derived from an EMBL/GenBank/DDBJ whole genome shotgun (WGS) entry which is preliminary data.</text>
</comment>